<evidence type="ECO:0000313" key="1">
    <source>
        <dbReference type="EMBL" id="VEN57477.1"/>
    </source>
</evidence>
<reference evidence="1 2" key="1">
    <citation type="submission" date="2019-01" db="EMBL/GenBank/DDBJ databases">
        <authorList>
            <person name="Sayadi A."/>
        </authorList>
    </citation>
    <scope>NUCLEOTIDE SEQUENCE [LARGE SCALE GENOMIC DNA]</scope>
</reference>
<organism evidence="1 2">
    <name type="scientific">Callosobruchus maculatus</name>
    <name type="common">Southern cowpea weevil</name>
    <name type="synonym">Pulse bruchid</name>
    <dbReference type="NCBI Taxonomy" id="64391"/>
    <lineage>
        <taxon>Eukaryota</taxon>
        <taxon>Metazoa</taxon>
        <taxon>Ecdysozoa</taxon>
        <taxon>Arthropoda</taxon>
        <taxon>Hexapoda</taxon>
        <taxon>Insecta</taxon>
        <taxon>Pterygota</taxon>
        <taxon>Neoptera</taxon>
        <taxon>Endopterygota</taxon>
        <taxon>Coleoptera</taxon>
        <taxon>Polyphaga</taxon>
        <taxon>Cucujiformia</taxon>
        <taxon>Chrysomeloidea</taxon>
        <taxon>Chrysomelidae</taxon>
        <taxon>Bruchinae</taxon>
        <taxon>Bruchini</taxon>
        <taxon>Callosobruchus</taxon>
    </lineage>
</organism>
<name>A0A653DDQ2_CALMS</name>
<accession>A0A653DDQ2</accession>
<dbReference type="EMBL" id="CAACVG010011167">
    <property type="protein sequence ID" value="VEN57477.1"/>
    <property type="molecule type" value="Genomic_DNA"/>
</dbReference>
<evidence type="ECO:0000313" key="2">
    <source>
        <dbReference type="Proteomes" id="UP000410492"/>
    </source>
</evidence>
<gene>
    <name evidence="1" type="ORF">CALMAC_LOCUS16091</name>
</gene>
<protein>
    <submittedName>
        <fullName evidence="1">Uncharacterized protein</fullName>
    </submittedName>
</protein>
<dbReference type="Proteomes" id="UP000410492">
    <property type="component" value="Unassembled WGS sequence"/>
</dbReference>
<sequence length="92" mass="11083">MEARKEITDFLQDTLLKLKEETERLHRNNYKVTSYYTHIKAAYMGTDRQCLELHLKKTLGRNFFNCYTEDKYYLNGLTFVDRKIFLTFGLTL</sequence>
<dbReference type="AlphaFoldDB" id="A0A653DDQ2"/>
<proteinExistence type="predicted"/>
<keyword evidence="2" id="KW-1185">Reference proteome</keyword>